<dbReference type="GO" id="GO:0005737">
    <property type="term" value="C:cytoplasm"/>
    <property type="evidence" value="ECO:0007669"/>
    <property type="project" value="UniProtKB-ARBA"/>
</dbReference>
<comment type="caution">
    <text evidence="3">The sequence shown here is derived from an EMBL/GenBank/DDBJ whole genome shotgun (WGS) entry which is preliminary data.</text>
</comment>
<dbReference type="Gene3D" id="2.30.30.140">
    <property type="match status" value="1"/>
</dbReference>
<dbReference type="Pfam" id="PF00567">
    <property type="entry name" value="TUDOR"/>
    <property type="match status" value="1"/>
</dbReference>
<dbReference type="InterPro" id="IPR050621">
    <property type="entry name" value="Tudor_domain_containing"/>
</dbReference>
<accession>A0ABD2PEE7</accession>
<dbReference type="SUPFAM" id="SSF63748">
    <property type="entry name" value="Tudor/PWWP/MBT"/>
    <property type="match status" value="1"/>
</dbReference>
<dbReference type="Proteomes" id="UP001516400">
    <property type="component" value="Unassembled WGS sequence"/>
</dbReference>
<dbReference type="AlphaFoldDB" id="A0ABD2PEE7"/>
<dbReference type="PANTHER" id="PTHR22948">
    <property type="entry name" value="TUDOR DOMAIN CONTAINING PROTEIN"/>
    <property type="match status" value="1"/>
</dbReference>
<dbReference type="PANTHER" id="PTHR22948:SF72">
    <property type="entry name" value="TUDOR DOMAIN-CONTAINING PROTEIN"/>
    <property type="match status" value="1"/>
</dbReference>
<feature type="compositionally biased region" description="Basic and acidic residues" evidence="1">
    <location>
        <begin position="69"/>
        <end position="94"/>
    </location>
</feature>
<gene>
    <name evidence="3" type="ORF">HHI36_003534</name>
</gene>
<dbReference type="SMART" id="SM00333">
    <property type="entry name" value="TUDOR"/>
    <property type="match status" value="1"/>
</dbReference>
<dbReference type="CDD" id="cd20379">
    <property type="entry name" value="Tudor_dTUD-like"/>
    <property type="match status" value="1"/>
</dbReference>
<evidence type="ECO:0000313" key="3">
    <source>
        <dbReference type="EMBL" id="KAL3289092.1"/>
    </source>
</evidence>
<feature type="compositionally biased region" description="Low complexity" evidence="1">
    <location>
        <begin position="59"/>
        <end position="68"/>
    </location>
</feature>
<evidence type="ECO:0000256" key="1">
    <source>
        <dbReference type="SAM" id="MobiDB-lite"/>
    </source>
</evidence>
<reference evidence="3 4" key="1">
    <citation type="journal article" date="2021" name="BMC Biol.">
        <title>Horizontally acquired antibacterial genes associated with adaptive radiation of ladybird beetles.</title>
        <authorList>
            <person name="Li H.S."/>
            <person name="Tang X.F."/>
            <person name="Huang Y.H."/>
            <person name="Xu Z.Y."/>
            <person name="Chen M.L."/>
            <person name="Du X.Y."/>
            <person name="Qiu B.Y."/>
            <person name="Chen P.T."/>
            <person name="Zhang W."/>
            <person name="Slipinski A."/>
            <person name="Escalona H.E."/>
            <person name="Waterhouse R.M."/>
            <person name="Zwick A."/>
            <person name="Pang H."/>
        </authorList>
    </citation>
    <scope>NUCLEOTIDE SEQUENCE [LARGE SCALE GENOMIC DNA]</scope>
    <source>
        <strain evidence="3">SYSU2018</strain>
    </source>
</reference>
<proteinExistence type="predicted"/>
<feature type="region of interest" description="Disordered" evidence="1">
    <location>
        <begin position="35"/>
        <end position="123"/>
    </location>
</feature>
<evidence type="ECO:0000313" key="4">
    <source>
        <dbReference type="Proteomes" id="UP001516400"/>
    </source>
</evidence>
<feature type="compositionally biased region" description="Basic residues" evidence="1">
    <location>
        <begin position="95"/>
        <end position="105"/>
    </location>
</feature>
<protein>
    <recommendedName>
        <fullName evidence="2">Tudor domain-containing protein</fullName>
    </recommendedName>
</protein>
<dbReference type="PROSITE" id="PS50304">
    <property type="entry name" value="TUDOR"/>
    <property type="match status" value="1"/>
</dbReference>
<name>A0ABD2PEE7_9CUCU</name>
<dbReference type="InterPro" id="IPR035437">
    <property type="entry name" value="SNase_OB-fold_sf"/>
</dbReference>
<keyword evidence="4" id="KW-1185">Reference proteome</keyword>
<dbReference type="Gene3D" id="2.40.50.90">
    <property type="match status" value="1"/>
</dbReference>
<dbReference type="InterPro" id="IPR002999">
    <property type="entry name" value="Tudor"/>
</dbReference>
<dbReference type="EMBL" id="JABFTP020000185">
    <property type="protein sequence ID" value="KAL3289092.1"/>
    <property type="molecule type" value="Genomic_DNA"/>
</dbReference>
<feature type="domain" description="Tudor" evidence="2">
    <location>
        <begin position="196"/>
        <end position="253"/>
    </location>
</feature>
<evidence type="ECO:0000259" key="2">
    <source>
        <dbReference type="PROSITE" id="PS50304"/>
    </source>
</evidence>
<sequence length="393" mass="45364">MLGAAREFMLENSVSLNHKDILDTIELCRRELFKKSATPSSSVGDSSEKESRLQKNFTSNWSADSSSNDNERSKNQNNENRKNYQKGQIDDSGNRNKRHQHKKNLLNREGNNDKLTTTKENNSKFDGTKKEFKKLSDCMVNRVRLKKTEQLVKIVYIESNNDKEKYWVNLVDNQEIMLNIMESCSKHADVAPLVTEPILGKMYMAMSIEDDLWYRVVVQKIKPFIQVHYIDFGNDAIVSQVRQLPDFLRILPAQAVRITLSRLEGESPPMLKMDGIVSVKFVKWFADGTCVVKTTPSKGSSNDSTNFHKQSTKSVANLEPIFTDRIKYTTELMDKEQIKIIAHSEGRFYLRNKEHHCKLMDINNLIEGFPSKLKCNIAVNYKQLIFLIENFFC</sequence>
<organism evidence="3 4">
    <name type="scientific">Cryptolaemus montrouzieri</name>
    <dbReference type="NCBI Taxonomy" id="559131"/>
    <lineage>
        <taxon>Eukaryota</taxon>
        <taxon>Metazoa</taxon>
        <taxon>Ecdysozoa</taxon>
        <taxon>Arthropoda</taxon>
        <taxon>Hexapoda</taxon>
        <taxon>Insecta</taxon>
        <taxon>Pterygota</taxon>
        <taxon>Neoptera</taxon>
        <taxon>Endopterygota</taxon>
        <taxon>Coleoptera</taxon>
        <taxon>Polyphaga</taxon>
        <taxon>Cucujiformia</taxon>
        <taxon>Coccinelloidea</taxon>
        <taxon>Coccinellidae</taxon>
        <taxon>Scymninae</taxon>
        <taxon>Scymnini</taxon>
        <taxon>Cryptolaemus</taxon>
    </lineage>
</organism>